<evidence type="ECO:0000313" key="2">
    <source>
        <dbReference type="EMBL" id="GAA4666818.1"/>
    </source>
</evidence>
<evidence type="ECO:0000313" key="3">
    <source>
        <dbReference type="Proteomes" id="UP001501295"/>
    </source>
</evidence>
<comment type="caution">
    <text evidence="2">The sequence shown here is derived from an EMBL/GenBank/DDBJ whole genome shotgun (WGS) entry which is preliminary data.</text>
</comment>
<dbReference type="EMBL" id="BAABLM010000001">
    <property type="protein sequence ID" value="GAA4666818.1"/>
    <property type="molecule type" value="Genomic_DNA"/>
</dbReference>
<proteinExistence type="predicted"/>
<feature type="compositionally biased region" description="Basic and acidic residues" evidence="1">
    <location>
        <begin position="1"/>
        <end position="17"/>
    </location>
</feature>
<sequence length="60" mass="6665">MDVEGQGRDADHERDHEVDDDLMALQTADDHPATLRPPPSDDEPGPALRDPRLPRIIPAM</sequence>
<keyword evidence="3" id="KW-1185">Reference proteome</keyword>
<reference evidence="3" key="1">
    <citation type="journal article" date="2019" name="Int. J. Syst. Evol. Microbiol.">
        <title>The Global Catalogue of Microorganisms (GCM) 10K type strain sequencing project: providing services to taxonomists for standard genome sequencing and annotation.</title>
        <authorList>
            <consortium name="The Broad Institute Genomics Platform"/>
            <consortium name="The Broad Institute Genome Sequencing Center for Infectious Disease"/>
            <person name="Wu L."/>
            <person name="Ma J."/>
        </authorList>
    </citation>
    <scope>NUCLEOTIDE SEQUENCE [LARGE SCALE GENOMIC DNA]</scope>
    <source>
        <strain evidence="3">JCM 18956</strain>
    </source>
</reference>
<dbReference type="Proteomes" id="UP001501295">
    <property type="component" value="Unassembled WGS sequence"/>
</dbReference>
<name>A0ABP8VNE3_9MICO</name>
<gene>
    <name evidence="2" type="ORF">GCM10025780_05870</name>
</gene>
<accession>A0ABP8VNE3</accession>
<feature type="region of interest" description="Disordered" evidence="1">
    <location>
        <begin position="1"/>
        <end position="60"/>
    </location>
</feature>
<evidence type="ECO:0000256" key="1">
    <source>
        <dbReference type="SAM" id="MobiDB-lite"/>
    </source>
</evidence>
<protein>
    <submittedName>
        <fullName evidence="2">Uncharacterized protein</fullName>
    </submittedName>
</protein>
<organism evidence="2 3">
    <name type="scientific">Frondihabitans cladoniiphilus</name>
    <dbReference type="NCBI Taxonomy" id="715785"/>
    <lineage>
        <taxon>Bacteria</taxon>
        <taxon>Bacillati</taxon>
        <taxon>Actinomycetota</taxon>
        <taxon>Actinomycetes</taxon>
        <taxon>Micrococcales</taxon>
        <taxon>Microbacteriaceae</taxon>
        <taxon>Frondihabitans</taxon>
    </lineage>
</organism>